<dbReference type="InterPro" id="IPR049481">
    <property type="entry name" value="SMN_G2-BD"/>
</dbReference>
<feature type="region of interest" description="Disordered" evidence="1">
    <location>
        <begin position="60"/>
        <end position="79"/>
    </location>
</feature>
<feature type="compositionally biased region" description="Polar residues" evidence="1">
    <location>
        <begin position="66"/>
        <end position="79"/>
    </location>
</feature>
<reference evidence="3" key="1">
    <citation type="submission" date="2019-11" db="EMBL/GenBank/DDBJ databases">
        <authorList>
            <person name="Liu Y."/>
            <person name="Hou J."/>
            <person name="Li T.-Q."/>
            <person name="Guan C.-H."/>
            <person name="Wu X."/>
            <person name="Wu H.-Z."/>
            <person name="Ling F."/>
            <person name="Zhang R."/>
            <person name="Shi X.-G."/>
            <person name="Ren J.-P."/>
            <person name="Chen E.-F."/>
            <person name="Sun J.-M."/>
        </authorList>
    </citation>
    <scope>NUCLEOTIDE SEQUENCE</scope>
    <source>
        <strain evidence="3">Adult_tree_wgs_1</strain>
        <tissue evidence="3">Leaves</tissue>
    </source>
</reference>
<dbReference type="InterPro" id="IPR040424">
    <property type="entry name" value="Smn1"/>
</dbReference>
<organism evidence="3 4">
    <name type="scientific">Rhododendron simsii</name>
    <name type="common">Sims's rhododendron</name>
    <dbReference type="NCBI Taxonomy" id="118357"/>
    <lineage>
        <taxon>Eukaryota</taxon>
        <taxon>Viridiplantae</taxon>
        <taxon>Streptophyta</taxon>
        <taxon>Embryophyta</taxon>
        <taxon>Tracheophyta</taxon>
        <taxon>Spermatophyta</taxon>
        <taxon>Magnoliopsida</taxon>
        <taxon>eudicotyledons</taxon>
        <taxon>Gunneridae</taxon>
        <taxon>Pentapetalae</taxon>
        <taxon>asterids</taxon>
        <taxon>Ericales</taxon>
        <taxon>Ericaceae</taxon>
        <taxon>Ericoideae</taxon>
        <taxon>Rhodoreae</taxon>
        <taxon>Rhododendron</taxon>
    </lineage>
</organism>
<evidence type="ECO:0000259" key="2">
    <source>
        <dbReference type="Pfam" id="PF20636"/>
    </source>
</evidence>
<sequence length="352" mass="37943">MGKEDDLWDDSALIHAFDDAISNYKGRGQNDSSKAGGEVVGSMEESLSTFVDGIHEPRFPRRSAQADDNSNVASNATTEVCETSNLPEDQKNHAVDSFAQEPNVVSTSGQHVQDVHQDYSNTQGAGDYTQLVNQYYELEEQRKKILQQLQPFGSWDYQGSSVQWEQPVSASPSSYPAVVASCCPYVGQCLVAPCSFGGTCVCKTCEASSGIGHNGNPPSFEDGDIAKIAMGAAEKALSCLKTKASGRSDVHESEQSSTSIVVFLSLIVEKAEESHEGPAEGKAIRETDLTDVFNAWYSAGFYTGNVAGFELIHFSNGIELLGLLSSLMHPSTLRSSLLQRSAISHDEAGKRH</sequence>
<dbReference type="Proteomes" id="UP000626092">
    <property type="component" value="Unassembled WGS sequence"/>
</dbReference>
<dbReference type="CDD" id="cd22851">
    <property type="entry name" value="SMN_N"/>
    <property type="match status" value="1"/>
</dbReference>
<keyword evidence="4" id="KW-1185">Reference proteome</keyword>
<dbReference type="PANTHER" id="PTHR39267">
    <property type="entry name" value="SURVIVAL MOTOR NEURON-LIKE PROTEIN 1"/>
    <property type="match status" value="1"/>
</dbReference>
<name>A0A834LAH1_RHOSS</name>
<feature type="domain" description="Survival Motor Neuron Gemin2-binding" evidence="2">
    <location>
        <begin position="1"/>
        <end position="25"/>
    </location>
</feature>
<protein>
    <recommendedName>
        <fullName evidence="2">Survival Motor Neuron Gemin2-binding domain-containing protein</fullName>
    </recommendedName>
</protein>
<proteinExistence type="predicted"/>
<dbReference type="AlphaFoldDB" id="A0A834LAH1"/>
<comment type="caution">
    <text evidence="3">The sequence shown here is derived from an EMBL/GenBank/DDBJ whole genome shotgun (WGS) entry which is preliminary data.</text>
</comment>
<evidence type="ECO:0000256" key="1">
    <source>
        <dbReference type="SAM" id="MobiDB-lite"/>
    </source>
</evidence>
<dbReference type="PANTHER" id="PTHR39267:SF1">
    <property type="entry name" value="SURVIVAL MOTOR NEURON PROTEIN"/>
    <property type="match status" value="1"/>
</dbReference>
<accession>A0A834LAH1</accession>
<evidence type="ECO:0000313" key="4">
    <source>
        <dbReference type="Proteomes" id="UP000626092"/>
    </source>
</evidence>
<dbReference type="OrthoDB" id="197400at2759"/>
<dbReference type="Pfam" id="PF20636">
    <property type="entry name" value="SMN_G2-BD"/>
    <property type="match status" value="1"/>
</dbReference>
<evidence type="ECO:0000313" key="3">
    <source>
        <dbReference type="EMBL" id="KAF7127222.1"/>
    </source>
</evidence>
<gene>
    <name evidence="3" type="ORF">RHSIM_Rhsim11G0021400</name>
</gene>
<dbReference type="EMBL" id="WJXA01000011">
    <property type="protein sequence ID" value="KAF7127222.1"/>
    <property type="molecule type" value="Genomic_DNA"/>
</dbReference>